<reference evidence="4" key="1">
    <citation type="journal article" date="2019" name="Int. J. Syst. Evol. Microbiol.">
        <title>The Global Catalogue of Microorganisms (GCM) 10K type strain sequencing project: providing services to taxonomists for standard genome sequencing and annotation.</title>
        <authorList>
            <consortium name="The Broad Institute Genomics Platform"/>
            <consortium name="The Broad Institute Genome Sequencing Center for Infectious Disease"/>
            <person name="Wu L."/>
            <person name="Ma J."/>
        </authorList>
    </citation>
    <scope>NUCLEOTIDE SEQUENCE [LARGE SCALE GENOMIC DNA]</scope>
    <source>
        <strain evidence="4">CCUG 62982</strain>
    </source>
</reference>
<dbReference type="InterPro" id="IPR051928">
    <property type="entry name" value="NorD/CobT"/>
</dbReference>
<organism evidence="3 4">
    <name type="scientific">Sphingomonas canadensis</name>
    <dbReference type="NCBI Taxonomy" id="1219257"/>
    <lineage>
        <taxon>Bacteria</taxon>
        <taxon>Pseudomonadati</taxon>
        <taxon>Pseudomonadota</taxon>
        <taxon>Alphaproteobacteria</taxon>
        <taxon>Sphingomonadales</taxon>
        <taxon>Sphingomonadaceae</taxon>
        <taxon>Sphingomonas</taxon>
    </lineage>
</organism>
<dbReference type="Proteomes" id="UP001596977">
    <property type="component" value="Unassembled WGS sequence"/>
</dbReference>
<keyword evidence="1" id="KW-0812">Transmembrane</keyword>
<dbReference type="RefSeq" id="WP_264943252.1">
    <property type="nucleotide sequence ID" value="NZ_JAPDRA010000002.1"/>
</dbReference>
<protein>
    <recommendedName>
        <fullName evidence="2">Cobalamin biosynthesis protein CobT VWA domain-containing protein</fullName>
    </recommendedName>
</protein>
<keyword evidence="1" id="KW-1133">Transmembrane helix</keyword>
<accession>A0ABW3H3P9</accession>
<evidence type="ECO:0000313" key="3">
    <source>
        <dbReference type="EMBL" id="MFD0945949.1"/>
    </source>
</evidence>
<dbReference type="EMBL" id="JBHTJG010000002">
    <property type="protein sequence ID" value="MFD0945949.1"/>
    <property type="molecule type" value="Genomic_DNA"/>
</dbReference>
<dbReference type="PANTHER" id="PTHR41248">
    <property type="entry name" value="NORD PROTEIN"/>
    <property type="match status" value="1"/>
</dbReference>
<dbReference type="InterPro" id="IPR025861">
    <property type="entry name" value="CobT_VWA_dom"/>
</dbReference>
<keyword evidence="4" id="KW-1185">Reference proteome</keyword>
<evidence type="ECO:0000256" key="1">
    <source>
        <dbReference type="SAM" id="Phobius"/>
    </source>
</evidence>
<evidence type="ECO:0000313" key="4">
    <source>
        <dbReference type="Proteomes" id="UP001596977"/>
    </source>
</evidence>
<dbReference type="InterPro" id="IPR036465">
    <property type="entry name" value="vWFA_dom_sf"/>
</dbReference>
<dbReference type="PANTHER" id="PTHR41248:SF1">
    <property type="entry name" value="NORD PROTEIN"/>
    <property type="match status" value="1"/>
</dbReference>
<evidence type="ECO:0000259" key="2">
    <source>
        <dbReference type="Pfam" id="PF11775"/>
    </source>
</evidence>
<feature type="domain" description="Cobalamin biosynthesis protein CobT VWA" evidence="2">
    <location>
        <begin position="155"/>
        <end position="334"/>
    </location>
</feature>
<feature type="transmembrane region" description="Helical" evidence="1">
    <location>
        <begin position="6"/>
        <end position="24"/>
    </location>
</feature>
<name>A0ABW3H3P9_9SPHN</name>
<comment type="caution">
    <text evidence="3">The sequence shown here is derived from an EMBL/GenBank/DDBJ whole genome shotgun (WGS) entry which is preliminary data.</text>
</comment>
<sequence>MPTDNWEWTIGPLLVAIIAGAILWDRRRARRGQRPVERSPHSAPYRAPSYCRELDLAEEEVPARLHTADLDSEREPYRIYSRRWDLELAAEEVPARLRGASLDFERGHDDYGESRWREDQALAREWGERQPATELLIAPIRAALDSAGVAPHELSVTLLVDQSGSMDGVPIAAAAGALAVLSSALAEIGLAHEILGHSTAGWWGGFPYVHWKAHGRPPRPGRLCALLHIVYKAMDDAEWSAESQRVFVHPGIRRENIDGEALQWAAARAIRSAAPHRLLIVMSDGAAVDDATLLQNGPNYLERHLLEVIAETAASGLALGAVGINHAVGRYYDRSGQAGPEAIASVTAGLIAGLVTPP</sequence>
<proteinExistence type="predicted"/>
<gene>
    <name evidence="3" type="ORF">ACFQ1E_06325</name>
</gene>
<dbReference type="Pfam" id="PF11775">
    <property type="entry name" value="CobT_C"/>
    <property type="match status" value="1"/>
</dbReference>
<dbReference type="SUPFAM" id="SSF53300">
    <property type="entry name" value="vWA-like"/>
    <property type="match status" value="1"/>
</dbReference>
<keyword evidence="1" id="KW-0472">Membrane</keyword>